<protein>
    <recommendedName>
        <fullName evidence="3">PNPLA domain-containing protein</fullName>
    </recommendedName>
</protein>
<proteinExistence type="predicted"/>
<keyword evidence="5" id="KW-1185">Reference proteome</keyword>
<dbReference type="Gene3D" id="3.40.1090.10">
    <property type="entry name" value="Cytosolic phospholipase A2 catalytic domain"/>
    <property type="match status" value="1"/>
</dbReference>
<evidence type="ECO:0000256" key="2">
    <source>
        <dbReference type="PROSITE-ProRule" id="PRU01161"/>
    </source>
</evidence>
<keyword evidence="1" id="KW-0443">Lipid metabolism</keyword>
<reference evidence="4 5" key="1">
    <citation type="submission" date="2015-06" db="EMBL/GenBank/DDBJ databases">
        <title>Genome sequence of Pseudoalteromonas peptidolytica.</title>
        <authorList>
            <person name="Xie B.-B."/>
            <person name="Rong J.-C."/>
            <person name="Qin Q.-L."/>
            <person name="Zhang Y.-Z."/>
        </authorList>
    </citation>
    <scope>NUCLEOTIDE SEQUENCE [LARGE SCALE GENOMIC DNA]</scope>
    <source>
        <strain evidence="4 5">F12-50-A1</strain>
    </source>
</reference>
<feature type="domain" description="PNPLA" evidence="3">
    <location>
        <begin position="9"/>
        <end position="60"/>
    </location>
</feature>
<dbReference type="GO" id="GO:0006629">
    <property type="term" value="P:lipid metabolic process"/>
    <property type="evidence" value="ECO:0007669"/>
    <property type="project" value="UniProtKB-KW"/>
</dbReference>
<name>A0A8I0MVX7_9GAMM</name>
<feature type="short sequence motif" description="GXSXG" evidence="2">
    <location>
        <begin position="41"/>
        <end position="45"/>
    </location>
</feature>
<dbReference type="Pfam" id="PF01734">
    <property type="entry name" value="Patatin"/>
    <property type="match status" value="1"/>
</dbReference>
<dbReference type="EMBL" id="AQHF01000020">
    <property type="protein sequence ID" value="MBE0346362.1"/>
    <property type="molecule type" value="Genomic_DNA"/>
</dbReference>
<sequence length="60" mass="6263">MANNIRSAIIAEGGGQKGIFTAGVLDAFLEKKFTPFDLKVGVSAGAQNLAVSTSLNMRHV</sequence>
<comment type="caution">
    <text evidence="2">Lacks conserved residue(s) required for the propagation of feature annotation.</text>
</comment>
<dbReference type="SUPFAM" id="SSF52151">
    <property type="entry name" value="FabD/lysophospholipase-like"/>
    <property type="match status" value="1"/>
</dbReference>
<organism evidence="4 5">
    <name type="scientific">Pseudoalteromonas peptidolytica F12-50-A1</name>
    <dbReference type="NCBI Taxonomy" id="1315280"/>
    <lineage>
        <taxon>Bacteria</taxon>
        <taxon>Pseudomonadati</taxon>
        <taxon>Pseudomonadota</taxon>
        <taxon>Gammaproteobacteria</taxon>
        <taxon>Alteromonadales</taxon>
        <taxon>Pseudoalteromonadaceae</taxon>
        <taxon>Pseudoalteromonas</taxon>
    </lineage>
</organism>
<dbReference type="PROSITE" id="PS51635">
    <property type="entry name" value="PNPLA"/>
    <property type="match status" value="1"/>
</dbReference>
<evidence type="ECO:0000313" key="5">
    <source>
        <dbReference type="Proteomes" id="UP000660708"/>
    </source>
</evidence>
<accession>A0A8I0MVX7</accession>
<dbReference type="AlphaFoldDB" id="A0A8I0MVX7"/>
<evidence type="ECO:0000256" key="1">
    <source>
        <dbReference type="ARBA" id="ARBA00023098"/>
    </source>
</evidence>
<dbReference type="InterPro" id="IPR002641">
    <property type="entry name" value="PNPLA_dom"/>
</dbReference>
<comment type="caution">
    <text evidence="4">The sequence shown here is derived from an EMBL/GenBank/DDBJ whole genome shotgun (WGS) entry which is preliminary data.</text>
</comment>
<evidence type="ECO:0000259" key="3">
    <source>
        <dbReference type="PROSITE" id="PS51635"/>
    </source>
</evidence>
<dbReference type="Proteomes" id="UP000660708">
    <property type="component" value="Unassembled WGS sequence"/>
</dbReference>
<feature type="short sequence motif" description="GXGXXG" evidence="2">
    <location>
        <begin position="13"/>
        <end position="18"/>
    </location>
</feature>
<evidence type="ECO:0000313" key="4">
    <source>
        <dbReference type="EMBL" id="MBE0346362.1"/>
    </source>
</evidence>
<gene>
    <name evidence="4" type="ORF">PPEP_a1454</name>
</gene>
<dbReference type="InterPro" id="IPR016035">
    <property type="entry name" value="Acyl_Trfase/lysoPLipase"/>
</dbReference>